<dbReference type="EMBL" id="KZ805345">
    <property type="protein sequence ID" value="PVI02244.1"/>
    <property type="molecule type" value="Genomic_DNA"/>
</dbReference>
<name>A0A2V1DY46_9PLEO</name>
<evidence type="ECO:0000313" key="3">
    <source>
        <dbReference type="EMBL" id="PVI02244.1"/>
    </source>
</evidence>
<evidence type="ECO:0000259" key="1">
    <source>
        <dbReference type="Pfam" id="PF06985"/>
    </source>
</evidence>
<dbReference type="Pfam" id="PF06985">
    <property type="entry name" value="HET"/>
    <property type="match status" value="1"/>
</dbReference>
<dbReference type="Pfam" id="PF26640">
    <property type="entry name" value="DUF8212"/>
    <property type="match status" value="1"/>
</dbReference>
<accession>A0A2V1DY46</accession>
<evidence type="ECO:0000313" key="4">
    <source>
        <dbReference type="Proteomes" id="UP000244855"/>
    </source>
</evidence>
<dbReference type="Proteomes" id="UP000244855">
    <property type="component" value="Unassembled WGS sequence"/>
</dbReference>
<gene>
    <name evidence="3" type="ORF">DM02DRAFT_560081</name>
</gene>
<evidence type="ECO:0000259" key="2">
    <source>
        <dbReference type="Pfam" id="PF26640"/>
    </source>
</evidence>
<organism evidence="3 4">
    <name type="scientific">Periconia macrospinosa</name>
    <dbReference type="NCBI Taxonomy" id="97972"/>
    <lineage>
        <taxon>Eukaryota</taxon>
        <taxon>Fungi</taxon>
        <taxon>Dikarya</taxon>
        <taxon>Ascomycota</taxon>
        <taxon>Pezizomycotina</taxon>
        <taxon>Dothideomycetes</taxon>
        <taxon>Pleosporomycetidae</taxon>
        <taxon>Pleosporales</taxon>
        <taxon>Massarineae</taxon>
        <taxon>Periconiaceae</taxon>
        <taxon>Periconia</taxon>
    </lineage>
</organism>
<dbReference type="InterPro" id="IPR010730">
    <property type="entry name" value="HET"/>
</dbReference>
<sequence length="269" mass="31327">MRLINAWTWKLEEFDNTATTPPYAILSHTWGEPEKGEGEVTFEDMKNELWKTDPKKRYGANKIKKTCQLADDEFGLSYAWVDTCCIDKSSSAELTEAINSMFKWYQKAAVCIAYLADWGRNENSFTHCRWFTRGWTLQELIAPSEVHFFDQDWHFRGVKREIGEALHNVTKIDEDVLKGVVPVQDIPVAVRMSWAAFRQTKREEDMAYCLLGIFDTHMPMLYGEGQKAFLRLQEQIIQDNADMSIFAWKALPENRQYYTGIFASSPREF</sequence>
<feature type="domain" description="DUF8212" evidence="2">
    <location>
        <begin position="227"/>
        <end position="251"/>
    </location>
</feature>
<keyword evidence="4" id="KW-1185">Reference proteome</keyword>
<dbReference type="PANTHER" id="PTHR10622:SF12">
    <property type="entry name" value="HET DOMAIN-CONTAINING PROTEIN"/>
    <property type="match status" value="1"/>
</dbReference>
<dbReference type="OrthoDB" id="20872at2759"/>
<proteinExistence type="predicted"/>
<dbReference type="InterPro" id="IPR058525">
    <property type="entry name" value="DUF8212"/>
</dbReference>
<reference evidence="3 4" key="1">
    <citation type="journal article" date="2018" name="Sci. Rep.">
        <title>Comparative genomics provides insights into the lifestyle and reveals functional heterogeneity of dark septate endophytic fungi.</title>
        <authorList>
            <person name="Knapp D.G."/>
            <person name="Nemeth J.B."/>
            <person name="Barry K."/>
            <person name="Hainaut M."/>
            <person name="Henrissat B."/>
            <person name="Johnson J."/>
            <person name="Kuo A."/>
            <person name="Lim J.H.P."/>
            <person name="Lipzen A."/>
            <person name="Nolan M."/>
            <person name="Ohm R.A."/>
            <person name="Tamas L."/>
            <person name="Grigoriev I.V."/>
            <person name="Spatafora J.W."/>
            <person name="Nagy L.G."/>
            <person name="Kovacs G.M."/>
        </authorList>
    </citation>
    <scope>NUCLEOTIDE SEQUENCE [LARGE SCALE GENOMIC DNA]</scope>
    <source>
        <strain evidence="3 4">DSE2036</strain>
    </source>
</reference>
<dbReference type="PANTHER" id="PTHR10622">
    <property type="entry name" value="HET DOMAIN-CONTAINING PROTEIN"/>
    <property type="match status" value="1"/>
</dbReference>
<dbReference type="AlphaFoldDB" id="A0A2V1DY46"/>
<feature type="domain" description="Heterokaryon incompatibility" evidence="1">
    <location>
        <begin position="23"/>
        <end position="120"/>
    </location>
</feature>
<dbReference type="STRING" id="97972.A0A2V1DY46"/>
<feature type="non-terminal residue" evidence="3">
    <location>
        <position position="269"/>
    </location>
</feature>
<protein>
    <submittedName>
        <fullName evidence="3">HET-domain-containing protein</fullName>
    </submittedName>
</protein>